<keyword evidence="2" id="KW-1185">Reference proteome</keyword>
<proteinExistence type="predicted"/>
<dbReference type="Proteomes" id="UP000016660">
    <property type="component" value="Unassembled WGS sequence"/>
</dbReference>
<organism evidence="1 2">
    <name type="scientific">Prevotella disiens JCM 6334 = ATCC 29426</name>
    <dbReference type="NCBI Taxonomy" id="1235811"/>
    <lineage>
        <taxon>Bacteria</taxon>
        <taxon>Pseudomonadati</taxon>
        <taxon>Bacteroidota</taxon>
        <taxon>Bacteroidia</taxon>
        <taxon>Bacteroidales</taxon>
        <taxon>Prevotellaceae</taxon>
        <taxon>Prevotella</taxon>
    </lineage>
</organism>
<sequence>MATKRTADNIFFIYLLFQNINSAKLLKKNDIMEIIYGILIFNKLSLRYHTFSLPLRSK</sequence>
<gene>
    <name evidence="1" type="ORF">HMPREF0653_02340</name>
</gene>
<comment type="caution">
    <text evidence="1">The sequence shown here is derived from an EMBL/GenBank/DDBJ whole genome shotgun (WGS) entry which is preliminary data.</text>
</comment>
<evidence type="ECO:0000313" key="1">
    <source>
        <dbReference type="EMBL" id="ERJ72594.1"/>
    </source>
</evidence>
<accession>A0ABN0NPJ2</accession>
<dbReference type="EMBL" id="AWUY01000242">
    <property type="protein sequence ID" value="ERJ72594.1"/>
    <property type="molecule type" value="Genomic_DNA"/>
</dbReference>
<evidence type="ECO:0000313" key="2">
    <source>
        <dbReference type="Proteomes" id="UP000016660"/>
    </source>
</evidence>
<protein>
    <submittedName>
        <fullName evidence="1">Uncharacterized protein</fullName>
    </submittedName>
</protein>
<reference evidence="1 2" key="1">
    <citation type="submission" date="2013-06" db="EMBL/GenBank/DDBJ databases">
        <authorList>
            <person name="Weinstock G."/>
            <person name="Sodergren E."/>
            <person name="Lobos E.A."/>
            <person name="Fulton L."/>
            <person name="Fulton R."/>
            <person name="Courtney L."/>
            <person name="Fronick C."/>
            <person name="O'Laughlin M."/>
            <person name="Godfrey J."/>
            <person name="Wilson R.M."/>
            <person name="Miner T."/>
            <person name="Farmer C."/>
            <person name="Delehaunty K."/>
            <person name="Cordes M."/>
            <person name="Minx P."/>
            <person name="Tomlinson C."/>
            <person name="Chen J."/>
            <person name="Wollam A."/>
            <person name="Pepin K.H."/>
            <person name="Bhonagiri V."/>
            <person name="Zhang X."/>
            <person name="Warren W."/>
            <person name="Mitreva M."/>
            <person name="Mardis E.R."/>
            <person name="Wilson R.K."/>
        </authorList>
    </citation>
    <scope>NUCLEOTIDE SEQUENCE [LARGE SCALE GENOMIC DNA]</scope>
    <source>
        <strain evidence="1 2">ATCC 29426</strain>
    </source>
</reference>
<name>A0ABN0NPJ2_9BACT</name>